<feature type="transmembrane region" description="Helical" evidence="1">
    <location>
        <begin position="68"/>
        <end position="88"/>
    </location>
</feature>
<evidence type="ECO:0000313" key="4">
    <source>
        <dbReference type="Proteomes" id="UP000662747"/>
    </source>
</evidence>
<keyword evidence="1" id="KW-0472">Membrane</keyword>
<accession>A0ABX7P6P3</accession>
<sequence length="114" mass="12580">MRNALPQLLLVFALFSGGAALAQPRRPVQEFNAPREKTAEERELAKQRAMGNNLNSYGKDIQVKQKPFPWMAVGLIGIIFVAATPFALRAYRNTTKEISGSNTFGANRGDEEEA</sequence>
<keyword evidence="1" id="KW-1133">Transmembrane helix</keyword>
<organism evidence="3 4">
    <name type="scientific">Pyxidicoccus parkwayensis</name>
    <dbReference type="NCBI Taxonomy" id="2813578"/>
    <lineage>
        <taxon>Bacteria</taxon>
        <taxon>Pseudomonadati</taxon>
        <taxon>Myxococcota</taxon>
        <taxon>Myxococcia</taxon>
        <taxon>Myxococcales</taxon>
        <taxon>Cystobacterineae</taxon>
        <taxon>Myxococcaceae</taxon>
        <taxon>Pyxidicoccus</taxon>
    </lineage>
</organism>
<feature type="signal peptide" evidence="2">
    <location>
        <begin position="1"/>
        <end position="22"/>
    </location>
</feature>
<evidence type="ECO:0000256" key="1">
    <source>
        <dbReference type="SAM" id="Phobius"/>
    </source>
</evidence>
<proteinExistence type="predicted"/>
<protein>
    <submittedName>
        <fullName evidence="3">Uncharacterized protein</fullName>
    </submittedName>
</protein>
<evidence type="ECO:0000256" key="2">
    <source>
        <dbReference type="SAM" id="SignalP"/>
    </source>
</evidence>
<keyword evidence="2" id="KW-0732">Signal</keyword>
<feature type="chain" id="PRO_5047506601" evidence="2">
    <location>
        <begin position="23"/>
        <end position="114"/>
    </location>
</feature>
<evidence type="ECO:0000313" key="3">
    <source>
        <dbReference type="EMBL" id="QSQ26138.1"/>
    </source>
</evidence>
<dbReference type="Proteomes" id="UP000662747">
    <property type="component" value="Chromosome"/>
</dbReference>
<gene>
    <name evidence="3" type="ORF">JY651_14920</name>
</gene>
<dbReference type="EMBL" id="CP071090">
    <property type="protein sequence ID" value="QSQ26138.1"/>
    <property type="molecule type" value="Genomic_DNA"/>
</dbReference>
<reference evidence="3 4" key="1">
    <citation type="submission" date="2021-02" db="EMBL/GenBank/DDBJ databases">
        <title>De Novo genome assembly of isolated myxobacteria.</title>
        <authorList>
            <person name="Stevens D.C."/>
        </authorList>
    </citation>
    <scope>NUCLEOTIDE SEQUENCE [LARGE SCALE GENOMIC DNA]</scope>
    <source>
        <strain evidence="4">SCPEA02</strain>
    </source>
</reference>
<name>A0ABX7P6P3_9BACT</name>
<dbReference type="RefSeq" id="WP_206727688.1">
    <property type="nucleotide sequence ID" value="NZ_CP071090.1"/>
</dbReference>
<keyword evidence="1" id="KW-0812">Transmembrane</keyword>
<keyword evidence="4" id="KW-1185">Reference proteome</keyword>